<keyword evidence="3" id="KW-1185">Reference proteome</keyword>
<sequence>MPSYHDHSGSRTGEFPPPIYAVAESDSDSDARSWSLFKGHRGQHRYGNDDPPPSKHWFDSMFPFHDRGRRGSSSSLFSIGGEHKKKKPWPIHPSSPLSTAAAPSPSSLSPDFTGYRNARFACSSPSLHQDSSPAPYTSPPPSPRVVPDAHRYHRRPSIQTTGAPLSKTCSRVMEDSASIKSTPLSADHTLKSYPKPLRQQTQAGPYCAPSALQQAQQGHEQELLLPPMSPAPQKDTFPSHNTLLEPVLKSTVLISDLPPYFAGDYFGRNCGRNEKYAMMRLVALREHQEALGCLLHQLPTCAQSLVQAQSDPRPNFLAKDQEFTIKITPEVSQPPTSLDREKASPEPGAEGPITIMVQAPLSSVNDGPGHTDAAASNALQEYRAALLELLDVDHNLAHYLSRFIRTTRKNRKCLEFILGTTELLPAVALPGRQTEGQEHSIPVGGPATASPLSQGSVRVLDPRPPHAKGQHVSMLPTASASSMHDVTSLSQNRLHHPGGSRMTVYQEFGTSKQQEAAFLDQDMPMPLPLQAPHRPRRQTHAPVLNQLDLFPPTPEGQSLMGNEGGPERMVRRPVRKSSMPFARLVQDDEQIHTFTGHHDPLSSSTSFSAKAFSSSSASAVAVQLTVPGSPTLDASSSSCLSSLGASKRLFQDYDEIEAATMMGYHLASLQKANRFVELFDQESLRAQRVLTRFEDARDAYESEVYGES</sequence>
<comment type="caution">
    <text evidence="2">The sequence shown here is derived from an EMBL/GenBank/DDBJ whole genome shotgun (WGS) entry which is preliminary data.</text>
</comment>
<accession>A0A9P6J962</accession>
<proteinExistence type="predicted"/>
<feature type="region of interest" description="Disordered" evidence="1">
    <location>
        <begin position="123"/>
        <end position="145"/>
    </location>
</feature>
<protein>
    <submittedName>
        <fullName evidence="2">Uncharacterized protein</fullName>
    </submittedName>
</protein>
<feature type="region of interest" description="Disordered" evidence="1">
    <location>
        <begin position="1"/>
        <end position="110"/>
    </location>
</feature>
<evidence type="ECO:0000313" key="2">
    <source>
        <dbReference type="EMBL" id="KAF9965225.1"/>
    </source>
</evidence>
<dbReference type="Proteomes" id="UP000738359">
    <property type="component" value="Unassembled WGS sequence"/>
</dbReference>
<dbReference type="OrthoDB" id="2405082at2759"/>
<feature type="region of interest" description="Disordered" evidence="1">
    <location>
        <begin position="328"/>
        <end position="352"/>
    </location>
</feature>
<gene>
    <name evidence="2" type="ORF">BGZ70_005220</name>
</gene>
<feature type="region of interest" description="Disordered" evidence="1">
    <location>
        <begin position="433"/>
        <end position="454"/>
    </location>
</feature>
<feature type="compositionally biased region" description="Low complexity" evidence="1">
    <location>
        <begin position="94"/>
        <end position="110"/>
    </location>
</feature>
<evidence type="ECO:0000256" key="1">
    <source>
        <dbReference type="SAM" id="MobiDB-lite"/>
    </source>
</evidence>
<dbReference type="AlphaFoldDB" id="A0A9P6J962"/>
<dbReference type="EMBL" id="JAAAHY010000276">
    <property type="protein sequence ID" value="KAF9965225.1"/>
    <property type="molecule type" value="Genomic_DNA"/>
</dbReference>
<evidence type="ECO:0000313" key="3">
    <source>
        <dbReference type="Proteomes" id="UP000738359"/>
    </source>
</evidence>
<organism evidence="2 3">
    <name type="scientific">Mortierella alpina</name>
    <name type="common">Oleaginous fungus</name>
    <name type="synonym">Mortierella renispora</name>
    <dbReference type="NCBI Taxonomy" id="64518"/>
    <lineage>
        <taxon>Eukaryota</taxon>
        <taxon>Fungi</taxon>
        <taxon>Fungi incertae sedis</taxon>
        <taxon>Mucoromycota</taxon>
        <taxon>Mortierellomycotina</taxon>
        <taxon>Mortierellomycetes</taxon>
        <taxon>Mortierellales</taxon>
        <taxon>Mortierellaceae</taxon>
        <taxon>Mortierella</taxon>
    </lineage>
</organism>
<name>A0A9P6J962_MORAP</name>
<reference evidence="2" key="1">
    <citation type="journal article" date="2020" name="Fungal Divers.">
        <title>Resolving the Mortierellaceae phylogeny through synthesis of multi-gene phylogenetics and phylogenomics.</title>
        <authorList>
            <person name="Vandepol N."/>
            <person name="Liber J."/>
            <person name="Desiro A."/>
            <person name="Na H."/>
            <person name="Kennedy M."/>
            <person name="Barry K."/>
            <person name="Grigoriev I.V."/>
            <person name="Miller A.N."/>
            <person name="O'Donnell K."/>
            <person name="Stajich J.E."/>
            <person name="Bonito G."/>
        </authorList>
    </citation>
    <scope>NUCLEOTIDE SEQUENCE</scope>
    <source>
        <strain evidence="2">CK1249</strain>
    </source>
</reference>
<feature type="compositionally biased region" description="Low complexity" evidence="1">
    <location>
        <begin position="71"/>
        <end position="80"/>
    </location>
</feature>
<feature type="compositionally biased region" description="Basic and acidic residues" evidence="1">
    <location>
        <begin position="46"/>
        <end position="58"/>
    </location>
</feature>